<comment type="caution">
    <text evidence="2">The sequence shown here is derived from an EMBL/GenBank/DDBJ whole genome shotgun (WGS) entry which is preliminary data.</text>
</comment>
<feature type="region of interest" description="Disordered" evidence="1">
    <location>
        <begin position="39"/>
        <end position="73"/>
    </location>
</feature>
<gene>
    <name evidence="2" type="primary">lpqF</name>
    <name evidence="2" type="ORF">I551_8781</name>
</gene>
<feature type="compositionally biased region" description="Polar residues" evidence="1">
    <location>
        <begin position="1"/>
        <end position="13"/>
    </location>
</feature>
<feature type="region of interest" description="Disordered" evidence="1">
    <location>
        <begin position="1"/>
        <end position="21"/>
    </location>
</feature>
<protein>
    <submittedName>
        <fullName evidence="2">LpqF domain protein</fullName>
    </submittedName>
</protein>
<reference evidence="2 3" key="1">
    <citation type="submission" date="2014-01" db="EMBL/GenBank/DDBJ databases">
        <authorList>
            <person name="Dobos K."/>
            <person name="Lenaerts A."/>
            <person name="Ordway D."/>
            <person name="DeGroote M.A."/>
            <person name="Parker T."/>
            <person name="Sizemore C."/>
            <person name="Tallon L.J."/>
            <person name="Sadzewicz L.K."/>
            <person name="Sengamalay N."/>
            <person name="Fraser C.M."/>
            <person name="Hine E."/>
            <person name="Shefchek K.A."/>
            <person name="Das S.P."/>
            <person name="Tettelin H."/>
        </authorList>
    </citation>
    <scope>NUCLEOTIDE SEQUENCE [LARGE SCALE GENOMIC DNA]</scope>
    <source>
        <strain evidence="2 3">Harvey</strain>
    </source>
</reference>
<sequence>MLVSPSPSANAANPQRRIDTVTPPVLRAQQTMDMLNRTGRSAGRVATLARPARSTRRSHHGGLCGTGRSPSTV</sequence>
<dbReference type="Proteomes" id="UP000020681">
    <property type="component" value="Unassembled WGS sequence"/>
</dbReference>
<evidence type="ECO:0000256" key="1">
    <source>
        <dbReference type="SAM" id="MobiDB-lite"/>
    </source>
</evidence>
<evidence type="ECO:0000313" key="2">
    <source>
        <dbReference type="EMBL" id="EUA93961.1"/>
    </source>
</evidence>
<evidence type="ECO:0000313" key="3">
    <source>
        <dbReference type="Proteomes" id="UP000020681"/>
    </source>
</evidence>
<name>A0ABN0R9V6_MYCUL</name>
<proteinExistence type="predicted"/>
<dbReference type="EMBL" id="JAOL01000029">
    <property type="protein sequence ID" value="EUA93961.1"/>
    <property type="molecule type" value="Genomic_DNA"/>
</dbReference>
<accession>A0ABN0R9V6</accession>
<organism evidence="2 3">
    <name type="scientific">Mycobacterium ulcerans str. Harvey</name>
    <dbReference type="NCBI Taxonomy" id="1299332"/>
    <lineage>
        <taxon>Bacteria</taxon>
        <taxon>Bacillati</taxon>
        <taxon>Actinomycetota</taxon>
        <taxon>Actinomycetes</taxon>
        <taxon>Mycobacteriales</taxon>
        <taxon>Mycobacteriaceae</taxon>
        <taxon>Mycobacterium</taxon>
        <taxon>Mycobacterium ulcerans group</taxon>
    </lineage>
</organism>
<keyword evidence="3" id="KW-1185">Reference proteome</keyword>